<dbReference type="InterPro" id="IPR005123">
    <property type="entry name" value="Oxoglu/Fe-dep_dioxygenase_dom"/>
</dbReference>
<keyword evidence="4" id="KW-0560">Oxidoreductase</keyword>
<organism evidence="6 7">
    <name type="scientific">Epicoccum nigrum</name>
    <name type="common">Soil fungus</name>
    <name type="synonym">Epicoccum purpurascens</name>
    <dbReference type="NCBI Taxonomy" id="105696"/>
    <lineage>
        <taxon>Eukaryota</taxon>
        <taxon>Fungi</taxon>
        <taxon>Dikarya</taxon>
        <taxon>Ascomycota</taxon>
        <taxon>Pezizomycotina</taxon>
        <taxon>Dothideomycetes</taxon>
        <taxon>Pleosporomycetidae</taxon>
        <taxon>Pleosporales</taxon>
        <taxon>Pleosporineae</taxon>
        <taxon>Didymellaceae</taxon>
        <taxon>Epicoccum</taxon>
    </lineage>
</organism>
<reference evidence="6 7" key="1">
    <citation type="journal article" date="2017" name="Genome Announc.">
        <title>Genome sequence of the saprophytic ascomycete Epicoccum nigrum ICMP 19927 strain isolated from New Zealand.</title>
        <authorList>
            <person name="Fokin M."/>
            <person name="Fleetwood D."/>
            <person name="Weir B.S."/>
            <person name="Villas-Boas S.G."/>
        </authorList>
    </citation>
    <scope>NUCLEOTIDE SEQUENCE [LARGE SCALE GENOMIC DNA]</scope>
    <source>
        <strain evidence="6 7">ICMP 19927</strain>
    </source>
</reference>
<feature type="domain" description="Fe2OG dioxygenase" evidence="5">
    <location>
        <begin position="157"/>
        <end position="258"/>
    </location>
</feature>
<dbReference type="EMBL" id="KZ107840">
    <property type="protein sequence ID" value="OSS51321.1"/>
    <property type="molecule type" value="Genomic_DNA"/>
</dbReference>
<dbReference type="GO" id="GO:0016491">
    <property type="term" value="F:oxidoreductase activity"/>
    <property type="evidence" value="ECO:0007669"/>
    <property type="project" value="UniProtKB-KW"/>
</dbReference>
<dbReference type="InterPro" id="IPR027443">
    <property type="entry name" value="IPNS-like_sf"/>
</dbReference>
<evidence type="ECO:0000313" key="7">
    <source>
        <dbReference type="Proteomes" id="UP000193240"/>
    </source>
</evidence>
<dbReference type="PROSITE" id="PS51471">
    <property type="entry name" value="FE2OG_OXY"/>
    <property type="match status" value="1"/>
</dbReference>
<dbReference type="SUPFAM" id="SSF51197">
    <property type="entry name" value="Clavaminate synthase-like"/>
    <property type="match status" value="1"/>
</dbReference>
<protein>
    <recommendedName>
        <fullName evidence="5">Fe2OG dioxygenase domain-containing protein</fullName>
    </recommendedName>
</protein>
<evidence type="ECO:0000313" key="6">
    <source>
        <dbReference type="EMBL" id="OSS51321.1"/>
    </source>
</evidence>
<proteinExistence type="inferred from homology"/>
<dbReference type="PANTHER" id="PTHR47991">
    <property type="entry name" value="OXOGLUTARATE/IRON-DEPENDENT DIOXYGENASE"/>
    <property type="match status" value="1"/>
</dbReference>
<dbReference type="InParanoid" id="A0A1Y2M5J2"/>
<dbReference type="AlphaFoldDB" id="A0A1Y2M5J2"/>
<dbReference type="InterPro" id="IPR050295">
    <property type="entry name" value="Plant_2OG-oxidoreductases"/>
</dbReference>
<dbReference type="GO" id="GO:0044283">
    <property type="term" value="P:small molecule biosynthetic process"/>
    <property type="evidence" value="ECO:0007669"/>
    <property type="project" value="UniProtKB-ARBA"/>
</dbReference>
<keyword evidence="7" id="KW-1185">Reference proteome</keyword>
<dbReference type="InterPro" id="IPR044861">
    <property type="entry name" value="IPNS-like_FE2OG_OXY"/>
</dbReference>
<evidence type="ECO:0000256" key="1">
    <source>
        <dbReference type="ARBA" id="ARBA00008056"/>
    </source>
</evidence>
<sequence length="335" mass="37602">MTVDFTSIPIIDLGEAEDPAIRPRVLEELRHVLLNVGFLYVRNHRVSKKVIQDLVTALAVLFRLNEQEKDEVALCNSPHFLGYSGTGSETTAGRTDGREQFEFATELRDDWVEAYPPLRPIVNAYIASLTQLSQDFLNLVAEALSLPPRTFHPFLSDQHRLKLVHYPASDEGGQGVGPHKDSSGWWTFLLQASLPHVKGLQVFTKNGDWVDVPNIPGTFVVNIGQGFEVVTNGVCKATTHRVLSGSEERFSVPFFQGLRRSLTKTEATGRLKEHFEQRGFRVADESDEGRQIDGAFLRGKCATWGDSQLRTKIQSHPDVGSKFYGDYLDRYVNDE</sequence>
<accession>A0A1Y2M5J2</accession>
<evidence type="ECO:0000256" key="2">
    <source>
        <dbReference type="ARBA" id="ARBA00022723"/>
    </source>
</evidence>
<dbReference type="InterPro" id="IPR026992">
    <property type="entry name" value="DIOX_N"/>
</dbReference>
<dbReference type="Proteomes" id="UP000193240">
    <property type="component" value="Unassembled WGS sequence"/>
</dbReference>
<name>A0A1Y2M5J2_EPING</name>
<dbReference type="GO" id="GO:0046872">
    <property type="term" value="F:metal ion binding"/>
    <property type="evidence" value="ECO:0007669"/>
    <property type="project" value="UniProtKB-KW"/>
</dbReference>
<keyword evidence="3 4" id="KW-0408">Iron</keyword>
<dbReference type="OMA" id="ENSPHFL"/>
<evidence type="ECO:0000256" key="3">
    <source>
        <dbReference type="ARBA" id="ARBA00023004"/>
    </source>
</evidence>
<dbReference type="Pfam" id="PF03171">
    <property type="entry name" value="2OG-FeII_Oxy"/>
    <property type="match status" value="1"/>
</dbReference>
<dbReference type="Pfam" id="PF14226">
    <property type="entry name" value="DIOX_N"/>
    <property type="match status" value="1"/>
</dbReference>
<evidence type="ECO:0000259" key="5">
    <source>
        <dbReference type="PROSITE" id="PS51471"/>
    </source>
</evidence>
<keyword evidence="2 4" id="KW-0479">Metal-binding</keyword>
<dbReference type="STRING" id="105696.A0A1Y2M5J2"/>
<dbReference type="Gene3D" id="2.60.120.330">
    <property type="entry name" value="B-lactam Antibiotic, Isopenicillin N Synthase, Chain"/>
    <property type="match status" value="1"/>
</dbReference>
<evidence type="ECO:0000256" key="4">
    <source>
        <dbReference type="RuleBase" id="RU003682"/>
    </source>
</evidence>
<comment type="similarity">
    <text evidence="1 4">Belongs to the iron/ascorbate-dependent oxidoreductase family.</text>
</comment>
<gene>
    <name evidence="6" type="ORF">B5807_03182</name>
</gene>